<dbReference type="GO" id="GO:0005975">
    <property type="term" value="P:carbohydrate metabolic process"/>
    <property type="evidence" value="ECO:0007669"/>
    <property type="project" value="InterPro"/>
</dbReference>
<reference evidence="3" key="1">
    <citation type="submission" date="2018-05" db="EMBL/GenBank/DDBJ databases">
        <title>Luteimonas pekinense sp. nov., isolated from human Meibomian gland secretions, Beijing, China.</title>
        <authorList>
            <person name="Wen T."/>
            <person name="Bai H."/>
            <person name="Lv H."/>
        </authorList>
    </citation>
    <scope>NUCLEOTIDE SEQUENCE [LARGE SCALE GENOMIC DNA]</scope>
    <source>
        <strain evidence="3">83-4</strain>
    </source>
</reference>
<dbReference type="KEGG" id="lue:DCD74_02050"/>
<dbReference type="SUPFAM" id="SSF88713">
    <property type="entry name" value="Glycoside hydrolase/deacetylase"/>
    <property type="match status" value="1"/>
</dbReference>
<dbReference type="OrthoDB" id="2339428at2"/>
<dbReference type="InterPro" id="IPR011330">
    <property type="entry name" value="Glyco_hydro/deAcase_b/a-brl"/>
</dbReference>
<proteinExistence type="predicted"/>
<organism evidence="2 3">
    <name type="scientific">Solilutibacter oculi</name>
    <dbReference type="NCBI Taxonomy" id="2698682"/>
    <lineage>
        <taxon>Bacteria</taxon>
        <taxon>Pseudomonadati</taxon>
        <taxon>Pseudomonadota</taxon>
        <taxon>Gammaproteobacteria</taxon>
        <taxon>Lysobacterales</taxon>
        <taxon>Lysobacteraceae</taxon>
        <taxon>Solilutibacter</taxon>
    </lineage>
</organism>
<dbReference type="Proteomes" id="UP000251842">
    <property type="component" value="Chromosome"/>
</dbReference>
<keyword evidence="3" id="KW-1185">Reference proteome</keyword>
<evidence type="ECO:0000313" key="3">
    <source>
        <dbReference type="Proteomes" id="UP000251842"/>
    </source>
</evidence>
<evidence type="ECO:0000313" key="2">
    <source>
        <dbReference type="EMBL" id="AXA85413.1"/>
    </source>
</evidence>
<evidence type="ECO:0008006" key="4">
    <source>
        <dbReference type="Google" id="ProtNLM"/>
    </source>
</evidence>
<dbReference type="Pfam" id="PF10096">
    <property type="entry name" value="DUF2334"/>
    <property type="match status" value="1"/>
</dbReference>
<protein>
    <recommendedName>
        <fullName evidence="4">DUF2334 domain-containing protein</fullName>
    </recommendedName>
</protein>
<name>A0A344J8Q3_9GAMM</name>
<gene>
    <name evidence="2" type="ORF">DCD74_02050</name>
</gene>
<accession>A0A344J8Q3</accession>
<dbReference type="CDD" id="cd10923">
    <property type="entry name" value="CE4_COG5298"/>
    <property type="match status" value="1"/>
</dbReference>
<sequence length="561" mass="61469">MLRDLPAPPRAKESRLPKSKLQKARPDNVRKLKLGQDQSLLRPAAGSSLALAAATSRLYFGAPGSPADRSTLVLYDDGGSWGWLGEAYALQSAQLASHGGAYTFHPVRTYTAGEMTGYSAVVYVGSTYDEPIPVAFLDDVLAGGRPVLWMNFNIWQLVARAPDFAARFGFQPQFIDFSSQVAVAYKGAELTRSPEAWNNGLLQISVTDPLLATVLAQAKRDDGVYSPWAVRGGNLTYIGEIPFSYVGPDDRYLAAADLIAQQANPNGPDRKRALVRIEDVGPDADPAELRAIADLLYARRIPFSVAVYPVYKDPNGAYNGGVPVTVKMSRAPAVVSALRYMQARGGTLIMHGYTHQYEARLNPYTGTSADDFEFYLSHVDADDYVRYDGAVPLDSARWADQRLANGLNEFTAAGLGKPTIFEFPHYAGSALDYQRVRLKFTTRYDRGLYAANWCPGGNCGTGTPDYTRIHGQYFPFLVRDIFDTIVIPESLGNIELEAANHHPPRYPADILATAQRNAVVKDGVLSFFFHPYVPVSYLGQVVDGIRGQGYQFVSANQVRAP</sequence>
<dbReference type="InterPro" id="IPR018763">
    <property type="entry name" value="DUF2334"/>
</dbReference>
<feature type="region of interest" description="Disordered" evidence="1">
    <location>
        <begin position="1"/>
        <end position="27"/>
    </location>
</feature>
<dbReference type="AlphaFoldDB" id="A0A344J8Q3"/>
<dbReference type="EMBL" id="CP029556">
    <property type="protein sequence ID" value="AXA85413.1"/>
    <property type="molecule type" value="Genomic_DNA"/>
</dbReference>
<evidence type="ECO:0000256" key="1">
    <source>
        <dbReference type="SAM" id="MobiDB-lite"/>
    </source>
</evidence>